<dbReference type="AlphaFoldDB" id="Q0SE27"/>
<evidence type="ECO:0000313" key="2">
    <source>
        <dbReference type="Proteomes" id="UP000008710"/>
    </source>
</evidence>
<name>Q0SE27_RHOJR</name>
<sequence>MTPRPDNRAMPHVRKIVDLSHTIGPGMQVYPGDPVPTLIRHCTLERDGYNVLDVRIGSQSGTHVDAPAHLKAGAATVERLAPDLFVGRGVVFDLRELVARQRITRELIMSRADDVGPGDIAVFHTGWSRHYGTDAYYTHPFLDPEACTLLLDRGVRTFCLDAPSIDETPDEDHADAGYPVHHLIADAGGVIGENLCRLDRIDFPDPLLSLLPIALAAGDGAPTRAVAMELAE</sequence>
<gene>
    <name evidence="1" type="ordered locus">RHA1_ro02404</name>
</gene>
<dbReference type="GO" id="GO:0019441">
    <property type="term" value="P:L-tryptophan catabolic process to kynurenine"/>
    <property type="evidence" value="ECO:0007669"/>
    <property type="project" value="InterPro"/>
</dbReference>
<dbReference type="PANTHER" id="PTHR31118:SF12">
    <property type="entry name" value="CYCLASE-LIKE PROTEIN 2"/>
    <property type="match status" value="1"/>
</dbReference>
<dbReference type="GO" id="GO:0004061">
    <property type="term" value="F:arylformamidase activity"/>
    <property type="evidence" value="ECO:0007669"/>
    <property type="project" value="InterPro"/>
</dbReference>
<organism evidence="1 2">
    <name type="scientific">Rhodococcus jostii (strain RHA1)</name>
    <dbReference type="NCBI Taxonomy" id="101510"/>
    <lineage>
        <taxon>Bacteria</taxon>
        <taxon>Bacillati</taxon>
        <taxon>Actinomycetota</taxon>
        <taxon>Actinomycetes</taxon>
        <taxon>Mycobacteriales</taxon>
        <taxon>Nocardiaceae</taxon>
        <taxon>Rhodococcus</taxon>
    </lineage>
</organism>
<protein>
    <recommendedName>
        <fullName evidence="3">Kynurenine formamidase</fullName>
    </recommendedName>
</protein>
<dbReference type="Pfam" id="PF04199">
    <property type="entry name" value="Cyclase"/>
    <property type="match status" value="1"/>
</dbReference>
<dbReference type="HOGENOM" id="CLU_030671_3_0_11"/>
<reference evidence="2" key="1">
    <citation type="journal article" date="2006" name="Proc. Natl. Acad. Sci. U.S.A.">
        <title>The complete genome of Rhodococcus sp. RHA1 provides insights into a catabolic powerhouse.</title>
        <authorList>
            <person name="McLeod M.P."/>
            <person name="Warren R.L."/>
            <person name="Hsiao W.W.L."/>
            <person name="Araki N."/>
            <person name="Myhre M."/>
            <person name="Fernandes C."/>
            <person name="Miyazawa D."/>
            <person name="Wong W."/>
            <person name="Lillquist A.L."/>
            <person name="Wang D."/>
            <person name="Dosanjh M."/>
            <person name="Hara H."/>
            <person name="Petrescu A."/>
            <person name="Morin R.D."/>
            <person name="Yang G."/>
            <person name="Stott J.M."/>
            <person name="Schein J.E."/>
            <person name="Shin H."/>
            <person name="Smailus D."/>
            <person name="Siddiqui A.S."/>
            <person name="Marra M.A."/>
            <person name="Jones S.J.M."/>
            <person name="Holt R."/>
            <person name="Brinkman F.S.L."/>
            <person name="Miyauchi K."/>
            <person name="Fukuda M."/>
            <person name="Davies J.E."/>
            <person name="Mohn W.W."/>
            <person name="Eltis L.D."/>
        </authorList>
    </citation>
    <scope>NUCLEOTIDE SEQUENCE [LARGE SCALE GENOMIC DNA]</scope>
    <source>
        <strain evidence="2">RHA1</strain>
    </source>
</reference>
<dbReference type="KEGG" id="rha:RHA1_ro02404"/>
<accession>Q0SE27</accession>
<dbReference type="eggNOG" id="COG1878">
    <property type="taxonomic scope" value="Bacteria"/>
</dbReference>
<dbReference type="InterPro" id="IPR037175">
    <property type="entry name" value="KFase_sf"/>
</dbReference>
<dbReference type="InterPro" id="IPR007325">
    <property type="entry name" value="KFase/CYL"/>
</dbReference>
<proteinExistence type="predicted"/>
<dbReference type="Proteomes" id="UP000008710">
    <property type="component" value="Chromosome"/>
</dbReference>
<dbReference type="SUPFAM" id="SSF102198">
    <property type="entry name" value="Putative cyclase"/>
    <property type="match status" value="1"/>
</dbReference>
<dbReference type="EMBL" id="CP000431">
    <property type="protein sequence ID" value="ABG94209.1"/>
    <property type="molecule type" value="Genomic_DNA"/>
</dbReference>
<evidence type="ECO:0008006" key="3">
    <source>
        <dbReference type="Google" id="ProtNLM"/>
    </source>
</evidence>
<dbReference type="Gene3D" id="3.50.30.50">
    <property type="entry name" value="Putative cyclase"/>
    <property type="match status" value="1"/>
</dbReference>
<dbReference type="PANTHER" id="PTHR31118">
    <property type="entry name" value="CYCLASE-LIKE PROTEIN 2"/>
    <property type="match status" value="1"/>
</dbReference>
<evidence type="ECO:0000313" key="1">
    <source>
        <dbReference type="EMBL" id="ABG94209.1"/>
    </source>
</evidence>